<reference evidence="7 8" key="1">
    <citation type="submission" date="2019-01" db="EMBL/GenBank/DDBJ databases">
        <title>Sequencing of cultivated peanut Arachis hypogaea provides insights into genome evolution and oil improvement.</title>
        <authorList>
            <person name="Chen X."/>
        </authorList>
    </citation>
    <scope>NUCLEOTIDE SEQUENCE [LARGE SCALE GENOMIC DNA]</scope>
    <source>
        <strain evidence="8">cv. Fuhuasheng</strain>
        <tissue evidence="7">Leaves</tissue>
    </source>
</reference>
<gene>
    <name evidence="7" type="ORF">Ahy_B02g059067</name>
</gene>
<dbReference type="GO" id="GO:0008270">
    <property type="term" value="F:zinc ion binding"/>
    <property type="evidence" value="ECO:0007669"/>
    <property type="project" value="UniProtKB-KW"/>
</dbReference>
<organism evidence="7 8">
    <name type="scientific">Arachis hypogaea</name>
    <name type="common">Peanut</name>
    <dbReference type="NCBI Taxonomy" id="3818"/>
    <lineage>
        <taxon>Eukaryota</taxon>
        <taxon>Viridiplantae</taxon>
        <taxon>Streptophyta</taxon>
        <taxon>Embryophyta</taxon>
        <taxon>Tracheophyta</taxon>
        <taxon>Spermatophyta</taxon>
        <taxon>Magnoliopsida</taxon>
        <taxon>eudicotyledons</taxon>
        <taxon>Gunneridae</taxon>
        <taxon>Pentapetalae</taxon>
        <taxon>rosids</taxon>
        <taxon>fabids</taxon>
        <taxon>Fabales</taxon>
        <taxon>Fabaceae</taxon>
        <taxon>Papilionoideae</taxon>
        <taxon>50 kb inversion clade</taxon>
        <taxon>dalbergioids sensu lato</taxon>
        <taxon>Dalbergieae</taxon>
        <taxon>Pterocarpus clade</taxon>
        <taxon>Arachis</taxon>
    </lineage>
</organism>
<comment type="caution">
    <text evidence="7">The sequence shown here is derived from an EMBL/GenBank/DDBJ whole genome shotgun (WGS) entry which is preliminary data.</text>
</comment>
<keyword evidence="1" id="KW-0479">Metal-binding</keyword>
<name>A0A445AG18_ARAHY</name>
<evidence type="ECO:0000256" key="2">
    <source>
        <dbReference type="ARBA" id="ARBA00022771"/>
    </source>
</evidence>
<dbReference type="PANTHER" id="PTHR31973:SF187">
    <property type="entry name" value="MUTATOR TRANSPOSASE MUDRA PROTEIN"/>
    <property type="match status" value="1"/>
</dbReference>
<dbReference type="PANTHER" id="PTHR31973">
    <property type="entry name" value="POLYPROTEIN, PUTATIVE-RELATED"/>
    <property type="match status" value="1"/>
</dbReference>
<evidence type="ECO:0000313" key="8">
    <source>
        <dbReference type="Proteomes" id="UP000289738"/>
    </source>
</evidence>
<sequence length="427" mass="47977">MGCAKATHWRDWKRNMAELKAMNQEAFRYLNAIPPRYWSRSRFTYNSKVDTLVNNMSESFNVAIVDAREKPIVIMLEEIRVKLMTRWAENRDLAQKYSETILSRIRIKLERRSRSAGEWRPYWSAAQKYEVVNGLDKFAVDLGSYKCSCRRWQLSGIPCVHAISCIKFKGLGLEPYVADCYKREAYLRCYEAVIHPLNGPDLWEITPHPDVMPPLYRRPSHRPVKKRKPSVGDEEQSSHTHMSRKGEKQRCSICSSVGHNKSRCPKPIENKAQNSKKLSKGKQNRGSNNLQPPAAKGGKKTASTQPTPKLTVKRKVASATQPPNSAQSNSATQQKRPRGRPKGTTKSTSSAQHDPQPKRISSPKSSAPSTSSSQPKITSLPVSQPSLTTASSQPTGHFSVSLSGGPHLSPRKLKLMAKLLPKKWGLL</sequence>
<keyword evidence="8" id="KW-1185">Reference proteome</keyword>
<dbReference type="STRING" id="3818.A0A445AG18"/>
<evidence type="ECO:0000256" key="4">
    <source>
        <dbReference type="PROSITE-ProRule" id="PRU00325"/>
    </source>
</evidence>
<dbReference type="InterPro" id="IPR006564">
    <property type="entry name" value="Znf_PMZ"/>
</dbReference>
<protein>
    <recommendedName>
        <fullName evidence="6">SWIM-type domain-containing protein</fullName>
    </recommendedName>
</protein>
<accession>A0A445AG18</accession>
<proteinExistence type="predicted"/>
<dbReference type="InterPro" id="IPR007527">
    <property type="entry name" value="Znf_SWIM"/>
</dbReference>
<dbReference type="SMART" id="SM00575">
    <property type="entry name" value="ZnF_PMZ"/>
    <property type="match status" value="1"/>
</dbReference>
<dbReference type="InterPro" id="IPR036875">
    <property type="entry name" value="Znf_CCHC_sf"/>
</dbReference>
<evidence type="ECO:0000256" key="1">
    <source>
        <dbReference type="ARBA" id="ARBA00022723"/>
    </source>
</evidence>
<feature type="compositionally biased region" description="Polar residues" evidence="5">
    <location>
        <begin position="380"/>
        <end position="402"/>
    </location>
</feature>
<feature type="compositionally biased region" description="Low complexity" evidence="5">
    <location>
        <begin position="358"/>
        <end position="376"/>
    </location>
</feature>
<keyword evidence="3" id="KW-0862">Zinc</keyword>
<dbReference type="PROSITE" id="PS50966">
    <property type="entry name" value="ZF_SWIM"/>
    <property type="match status" value="1"/>
</dbReference>
<dbReference type="AlphaFoldDB" id="A0A445AG18"/>
<evidence type="ECO:0000256" key="3">
    <source>
        <dbReference type="ARBA" id="ARBA00022833"/>
    </source>
</evidence>
<evidence type="ECO:0000313" key="7">
    <source>
        <dbReference type="EMBL" id="RYR25365.1"/>
    </source>
</evidence>
<dbReference type="EMBL" id="SDMP01000012">
    <property type="protein sequence ID" value="RYR25365.1"/>
    <property type="molecule type" value="Genomic_DNA"/>
</dbReference>
<evidence type="ECO:0000259" key="6">
    <source>
        <dbReference type="PROSITE" id="PS50966"/>
    </source>
</evidence>
<dbReference type="Pfam" id="PF04434">
    <property type="entry name" value="SWIM"/>
    <property type="match status" value="1"/>
</dbReference>
<evidence type="ECO:0000256" key="5">
    <source>
        <dbReference type="SAM" id="MobiDB-lite"/>
    </source>
</evidence>
<dbReference type="SUPFAM" id="SSF57756">
    <property type="entry name" value="Retrovirus zinc finger-like domains"/>
    <property type="match status" value="1"/>
</dbReference>
<feature type="compositionally biased region" description="Polar residues" evidence="5">
    <location>
        <begin position="344"/>
        <end position="353"/>
    </location>
</feature>
<feature type="compositionally biased region" description="Polar residues" evidence="5">
    <location>
        <begin position="318"/>
        <end position="334"/>
    </location>
</feature>
<feature type="compositionally biased region" description="Basic residues" evidence="5">
    <location>
        <begin position="218"/>
        <end position="229"/>
    </location>
</feature>
<dbReference type="Proteomes" id="UP000289738">
    <property type="component" value="Chromosome B02"/>
</dbReference>
<feature type="region of interest" description="Disordered" evidence="5">
    <location>
        <begin position="214"/>
        <end position="409"/>
    </location>
</feature>
<keyword evidence="2 4" id="KW-0863">Zinc-finger</keyword>
<feature type="domain" description="SWIM-type" evidence="6">
    <location>
        <begin position="138"/>
        <end position="170"/>
    </location>
</feature>
<dbReference type="GO" id="GO:0003676">
    <property type="term" value="F:nucleic acid binding"/>
    <property type="evidence" value="ECO:0007669"/>
    <property type="project" value="InterPro"/>
</dbReference>